<keyword evidence="1" id="KW-0805">Transcription regulation</keyword>
<dbReference type="Pfam" id="PF00392">
    <property type="entry name" value="GntR"/>
    <property type="match status" value="1"/>
</dbReference>
<dbReference type="InterPro" id="IPR000524">
    <property type="entry name" value="Tscrpt_reg_HTH_GntR"/>
</dbReference>
<reference evidence="5 6" key="1">
    <citation type="submission" date="2021-04" db="EMBL/GenBank/DDBJ databases">
        <title>Nocardia tengchongensis.</title>
        <authorList>
            <person name="Zhuang k."/>
            <person name="Ran Y."/>
            <person name="Li W."/>
        </authorList>
    </citation>
    <scope>NUCLEOTIDE SEQUENCE [LARGE SCALE GENOMIC DNA]</scope>
    <source>
        <strain evidence="5 6">CFH S0057</strain>
    </source>
</reference>
<dbReference type="SUPFAM" id="SSF64288">
    <property type="entry name" value="Chorismate lyase-like"/>
    <property type="match status" value="1"/>
</dbReference>
<proteinExistence type="predicted"/>
<dbReference type="InterPro" id="IPR011663">
    <property type="entry name" value="UTRA"/>
</dbReference>
<sequence>MPELEEVLPKYLQIVGYLTDQIVRGDLPPGAAVPSERDLAVNFGVARPTAQKALQELGRRGFVESRRGSGTYVLAQQAAPLARERLDRAAQLGTMYSDNESVTFPFVGIVEGPAHVTDAFRLPEGTPVVKRQRIIRNDATGELIELSTSWFTREVGEAAPKLLVAEKVGYGTPGYIAHATGIRATIGRYQSCARLATSEEREALGLPNPSAVSVFWLYTRDAADKVIAFDEAIYPPGRWSYQQEFRITL</sequence>
<evidence type="ECO:0000313" key="5">
    <source>
        <dbReference type="EMBL" id="QVI20105.1"/>
    </source>
</evidence>
<dbReference type="PROSITE" id="PS50949">
    <property type="entry name" value="HTH_GNTR"/>
    <property type="match status" value="1"/>
</dbReference>
<feature type="domain" description="HTH gntR-type" evidence="4">
    <location>
        <begin position="8"/>
        <end position="76"/>
    </location>
</feature>
<protein>
    <submittedName>
        <fullName evidence="5">GntR family transcriptional regulator</fullName>
    </submittedName>
</protein>
<evidence type="ECO:0000259" key="4">
    <source>
        <dbReference type="PROSITE" id="PS50949"/>
    </source>
</evidence>
<keyword evidence="3" id="KW-0804">Transcription</keyword>
<dbReference type="InterPro" id="IPR036390">
    <property type="entry name" value="WH_DNA-bd_sf"/>
</dbReference>
<dbReference type="InterPro" id="IPR036388">
    <property type="entry name" value="WH-like_DNA-bd_sf"/>
</dbReference>
<keyword evidence="6" id="KW-1185">Reference proteome</keyword>
<dbReference type="SUPFAM" id="SSF46785">
    <property type="entry name" value="Winged helix' DNA-binding domain"/>
    <property type="match status" value="1"/>
</dbReference>
<dbReference type="InterPro" id="IPR050679">
    <property type="entry name" value="Bact_HTH_transcr_reg"/>
</dbReference>
<dbReference type="CDD" id="cd07377">
    <property type="entry name" value="WHTH_GntR"/>
    <property type="match status" value="1"/>
</dbReference>
<dbReference type="SMART" id="SM00866">
    <property type="entry name" value="UTRA"/>
    <property type="match status" value="1"/>
</dbReference>
<name>A0ABX8CJJ4_9NOCA</name>
<accession>A0ABX8CJJ4</accession>
<organism evidence="5 6">
    <name type="scientific">Nocardia tengchongensis</name>
    <dbReference type="NCBI Taxonomy" id="2055889"/>
    <lineage>
        <taxon>Bacteria</taxon>
        <taxon>Bacillati</taxon>
        <taxon>Actinomycetota</taxon>
        <taxon>Actinomycetes</taxon>
        <taxon>Mycobacteriales</taxon>
        <taxon>Nocardiaceae</taxon>
        <taxon>Nocardia</taxon>
    </lineage>
</organism>
<dbReference type="Proteomes" id="UP000683310">
    <property type="component" value="Chromosome"/>
</dbReference>
<dbReference type="EMBL" id="CP074371">
    <property type="protein sequence ID" value="QVI20105.1"/>
    <property type="molecule type" value="Genomic_DNA"/>
</dbReference>
<evidence type="ECO:0000313" key="6">
    <source>
        <dbReference type="Proteomes" id="UP000683310"/>
    </source>
</evidence>
<dbReference type="PRINTS" id="PR00035">
    <property type="entry name" value="HTHGNTR"/>
</dbReference>
<dbReference type="Gene3D" id="1.10.10.10">
    <property type="entry name" value="Winged helix-like DNA-binding domain superfamily/Winged helix DNA-binding domain"/>
    <property type="match status" value="1"/>
</dbReference>
<dbReference type="Gene3D" id="3.40.1410.10">
    <property type="entry name" value="Chorismate lyase-like"/>
    <property type="match status" value="1"/>
</dbReference>
<dbReference type="PANTHER" id="PTHR44846:SF17">
    <property type="entry name" value="GNTR-FAMILY TRANSCRIPTIONAL REGULATOR"/>
    <property type="match status" value="1"/>
</dbReference>
<dbReference type="InterPro" id="IPR028978">
    <property type="entry name" value="Chorismate_lyase_/UTRA_dom_sf"/>
</dbReference>
<evidence type="ECO:0000256" key="3">
    <source>
        <dbReference type="ARBA" id="ARBA00023163"/>
    </source>
</evidence>
<dbReference type="Pfam" id="PF07702">
    <property type="entry name" value="UTRA"/>
    <property type="match status" value="1"/>
</dbReference>
<dbReference type="PANTHER" id="PTHR44846">
    <property type="entry name" value="MANNOSYL-D-GLYCERATE TRANSPORT/METABOLISM SYSTEM REPRESSOR MNGR-RELATED"/>
    <property type="match status" value="1"/>
</dbReference>
<gene>
    <name evidence="5" type="ORF">KHQ06_28175</name>
</gene>
<keyword evidence="2" id="KW-0238">DNA-binding</keyword>
<dbReference type="SMART" id="SM00345">
    <property type="entry name" value="HTH_GNTR"/>
    <property type="match status" value="1"/>
</dbReference>
<evidence type="ECO:0000256" key="1">
    <source>
        <dbReference type="ARBA" id="ARBA00023015"/>
    </source>
</evidence>
<evidence type="ECO:0000256" key="2">
    <source>
        <dbReference type="ARBA" id="ARBA00023125"/>
    </source>
</evidence>